<dbReference type="InterPro" id="IPR053030">
    <property type="entry name" value="Ribosomal_biogenesis_FAF1-like"/>
</dbReference>
<feature type="compositionally biased region" description="Basic residues" evidence="1">
    <location>
        <begin position="31"/>
        <end position="47"/>
    </location>
</feature>
<dbReference type="PANTHER" id="PTHR28096:SF1">
    <property type="entry name" value="PROTEIN FAF1"/>
    <property type="match status" value="1"/>
</dbReference>
<gene>
    <name evidence="2" type="ORF">Agabi119p4_4621</name>
</gene>
<evidence type="ECO:0008006" key="4">
    <source>
        <dbReference type="Google" id="ProtNLM"/>
    </source>
</evidence>
<dbReference type="EMBL" id="JABXXO010000006">
    <property type="protein sequence ID" value="KAF7776228.1"/>
    <property type="molecule type" value="Genomic_DNA"/>
</dbReference>
<evidence type="ECO:0000313" key="3">
    <source>
        <dbReference type="Proteomes" id="UP000629468"/>
    </source>
</evidence>
<feature type="compositionally biased region" description="Basic residues" evidence="1">
    <location>
        <begin position="304"/>
        <end position="313"/>
    </location>
</feature>
<dbReference type="GO" id="GO:0005730">
    <property type="term" value="C:nucleolus"/>
    <property type="evidence" value="ECO:0007669"/>
    <property type="project" value="TreeGrafter"/>
</dbReference>
<feature type="region of interest" description="Disordered" evidence="1">
    <location>
        <begin position="206"/>
        <end position="255"/>
    </location>
</feature>
<comment type="caution">
    <text evidence="2">The sequence shown here is derived from an EMBL/GenBank/DDBJ whole genome shotgun (WGS) entry which is preliminary data.</text>
</comment>
<accession>A0A8H7F3T0</accession>
<feature type="region of interest" description="Disordered" evidence="1">
    <location>
        <begin position="292"/>
        <end position="313"/>
    </location>
</feature>
<protein>
    <recommendedName>
        <fullName evidence="4">Protein FAF1</fullName>
    </recommendedName>
</protein>
<feature type="compositionally biased region" description="Acidic residues" evidence="1">
    <location>
        <begin position="77"/>
        <end position="95"/>
    </location>
</feature>
<evidence type="ECO:0000256" key="1">
    <source>
        <dbReference type="SAM" id="MobiDB-lite"/>
    </source>
</evidence>
<dbReference type="PANTHER" id="PTHR28096">
    <property type="entry name" value="PROTEIN FAF1"/>
    <property type="match status" value="1"/>
</dbReference>
<proteinExistence type="predicted"/>
<reference evidence="2 3" key="1">
    <citation type="journal article" name="Sci. Rep.">
        <title>Telomere-to-telomere assembled and centromere annotated genomes of the two main subspecies of the button mushroom Agaricus bisporus reveal especially polymorphic chromosome ends.</title>
        <authorList>
            <person name="Sonnenberg A.S.M."/>
            <person name="Sedaghat-Telgerd N."/>
            <person name="Lavrijssen B."/>
            <person name="Ohm R.A."/>
            <person name="Hendrickx P.M."/>
            <person name="Scholtmeijer K."/>
            <person name="Baars J.J.P."/>
            <person name="van Peer A."/>
        </authorList>
    </citation>
    <scope>NUCLEOTIDE SEQUENCE [LARGE SCALE GENOMIC DNA]</scope>
    <source>
        <strain evidence="2 3">H119_p4</strain>
    </source>
</reference>
<sequence length="313" mass="34286">MSDQDKLLQVLEAHGEQFLQSFGLPTSGTSAKRKKNKSAPSSAHKRPKLSEDSYSSDEEWTGIQMEVTDFQEKSSELDTDSLSGDDTDFEQEDDGVIASSSAAPGANTIVFSENNYKDEPMSKGKMNSFMSSKVSKIRSDDTTPSQIQKGTPKEEQDEKTNAENDVLLHKLVHTQLLSGSLDPNLNLTPAHRRKALAGRLTELAGGAKMGKGEKTVRQVERNKASKKVREGLAQKQKERDQQQLEEAKNLGNYHPTLKKLFEASGAPASRSRNRGLKMGVGKFENGVLKLSKRDIATVGGKSHSGGKRGRARK</sequence>
<feature type="compositionally biased region" description="Basic and acidic residues" evidence="1">
    <location>
        <begin position="210"/>
        <end position="248"/>
    </location>
</feature>
<dbReference type="OMA" id="IQMEVTD"/>
<feature type="compositionally biased region" description="Polar residues" evidence="1">
    <location>
        <begin position="18"/>
        <end position="30"/>
    </location>
</feature>
<name>A0A8H7F3T0_AGABI</name>
<dbReference type="Proteomes" id="UP000629468">
    <property type="component" value="Unassembled WGS sequence"/>
</dbReference>
<organism evidence="2 3">
    <name type="scientific">Agaricus bisporus var. burnettii</name>
    <dbReference type="NCBI Taxonomy" id="192524"/>
    <lineage>
        <taxon>Eukaryota</taxon>
        <taxon>Fungi</taxon>
        <taxon>Dikarya</taxon>
        <taxon>Basidiomycota</taxon>
        <taxon>Agaricomycotina</taxon>
        <taxon>Agaricomycetes</taxon>
        <taxon>Agaricomycetidae</taxon>
        <taxon>Agaricales</taxon>
        <taxon>Agaricineae</taxon>
        <taxon>Agaricaceae</taxon>
        <taxon>Agaricus</taxon>
    </lineage>
</organism>
<evidence type="ECO:0000313" key="2">
    <source>
        <dbReference type="EMBL" id="KAF7776228.1"/>
    </source>
</evidence>
<dbReference type="GO" id="GO:0000462">
    <property type="term" value="P:maturation of SSU-rRNA from tricistronic rRNA transcript (SSU-rRNA, 5.8S rRNA, LSU-rRNA)"/>
    <property type="evidence" value="ECO:0007669"/>
    <property type="project" value="TreeGrafter"/>
</dbReference>
<feature type="region of interest" description="Disordered" evidence="1">
    <location>
        <begin position="18"/>
        <end position="162"/>
    </location>
</feature>
<feature type="compositionally biased region" description="Basic and acidic residues" evidence="1">
    <location>
        <begin position="151"/>
        <end position="162"/>
    </location>
</feature>
<dbReference type="AlphaFoldDB" id="A0A8H7F3T0"/>